<dbReference type="Gene3D" id="3.20.20.100">
    <property type="entry name" value="NADP-dependent oxidoreductase domain"/>
    <property type="match status" value="1"/>
</dbReference>
<dbReference type="SUPFAM" id="SSF51430">
    <property type="entry name" value="NAD(P)-linked oxidoreductase"/>
    <property type="match status" value="1"/>
</dbReference>
<dbReference type="PANTHER" id="PTHR43625:SF78">
    <property type="entry name" value="PYRIDOXAL REDUCTASE-RELATED"/>
    <property type="match status" value="1"/>
</dbReference>
<gene>
    <name evidence="3" type="ORF">GRF29_96g1470663</name>
</gene>
<dbReference type="Proteomes" id="UP001280581">
    <property type="component" value="Unassembled WGS sequence"/>
</dbReference>
<dbReference type="GO" id="GO:0016491">
    <property type="term" value="F:oxidoreductase activity"/>
    <property type="evidence" value="ECO:0007669"/>
    <property type="project" value="UniProtKB-KW"/>
</dbReference>
<dbReference type="Pfam" id="PF00248">
    <property type="entry name" value="Aldo_ket_red"/>
    <property type="match status" value="1"/>
</dbReference>
<feature type="domain" description="NADP-dependent oxidoreductase" evidence="2">
    <location>
        <begin position="13"/>
        <end position="307"/>
    </location>
</feature>
<evidence type="ECO:0000256" key="1">
    <source>
        <dbReference type="ARBA" id="ARBA00023002"/>
    </source>
</evidence>
<reference evidence="3 4" key="1">
    <citation type="submission" date="2021-02" db="EMBL/GenBank/DDBJ databases">
        <title>Genome assembly of Pseudopithomyces chartarum.</title>
        <authorList>
            <person name="Jauregui R."/>
            <person name="Singh J."/>
            <person name="Voisey C."/>
        </authorList>
    </citation>
    <scope>NUCLEOTIDE SEQUENCE [LARGE SCALE GENOMIC DNA]</scope>
    <source>
        <strain evidence="3 4">AGR01</strain>
    </source>
</reference>
<name>A0AAN6RGS0_9PLEO</name>
<dbReference type="GO" id="GO:0005737">
    <property type="term" value="C:cytoplasm"/>
    <property type="evidence" value="ECO:0007669"/>
    <property type="project" value="TreeGrafter"/>
</dbReference>
<keyword evidence="1" id="KW-0560">Oxidoreductase</keyword>
<accession>A0AAN6RGS0</accession>
<evidence type="ECO:0000259" key="2">
    <source>
        <dbReference type="Pfam" id="PF00248"/>
    </source>
</evidence>
<sequence length="326" mass="35856">MPEILGKQVGPVAFGMMGKHLSLPVEQCFKAMRAALDSGSNFWNAGTFYGTPEWNSITLLVAYFQKYPEDADKVVLSVKAAYNPHERRGVGSPEDVKKEIDHVLEQLKGIKKVDVFECARVDPDVPVETTLKFIDEEYVQKGLIGGIALSEVAAATIRRAAKVTKIVAVENELSLWTTDALENGVLEACNELDITFLGYSPIGKGMLSGQIKTLDDLPQNDMRRLFPRFQPDTFPLNIQLVDQVRELANKKGCTPAQFAINWVKSLSSKPGMPQILPLPGSSNEDRVRENSQVFDLTAEELAAVDELLGKFTIVGGRYPAGFPLDG</sequence>
<dbReference type="InterPro" id="IPR036812">
    <property type="entry name" value="NAD(P)_OxRdtase_dom_sf"/>
</dbReference>
<dbReference type="PANTHER" id="PTHR43625">
    <property type="entry name" value="AFLATOXIN B1 ALDEHYDE REDUCTASE"/>
    <property type="match status" value="1"/>
</dbReference>
<protein>
    <recommendedName>
        <fullName evidence="2">NADP-dependent oxidoreductase domain-containing protein</fullName>
    </recommendedName>
</protein>
<comment type="caution">
    <text evidence="3">The sequence shown here is derived from an EMBL/GenBank/DDBJ whole genome shotgun (WGS) entry which is preliminary data.</text>
</comment>
<dbReference type="InterPro" id="IPR023210">
    <property type="entry name" value="NADP_OxRdtase_dom"/>
</dbReference>
<evidence type="ECO:0000313" key="3">
    <source>
        <dbReference type="EMBL" id="KAK3208115.1"/>
    </source>
</evidence>
<organism evidence="3 4">
    <name type="scientific">Pseudopithomyces chartarum</name>
    <dbReference type="NCBI Taxonomy" id="1892770"/>
    <lineage>
        <taxon>Eukaryota</taxon>
        <taxon>Fungi</taxon>
        <taxon>Dikarya</taxon>
        <taxon>Ascomycota</taxon>
        <taxon>Pezizomycotina</taxon>
        <taxon>Dothideomycetes</taxon>
        <taxon>Pleosporomycetidae</taxon>
        <taxon>Pleosporales</taxon>
        <taxon>Massarineae</taxon>
        <taxon>Didymosphaeriaceae</taxon>
        <taxon>Pseudopithomyces</taxon>
    </lineage>
</organism>
<dbReference type="EMBL" id="WVTA01000008">
    <property type="protein sequence ID" value="KAK3208115.1"/>
    <property type="molecule type" value="Genomic_DNA"/>
</dbReference>
<proteinExistence type="predicted"/>
<evidence type="ECO:0000313" key="4">
    <source>
        <dbReference type="Proteomes" id="UP001280581"/>
    </source>
</evidence>
<dbReference type="InterPro" id="IPR050791">
    <property type="entry name" value="Aldo-Keto_reductase"/>
</dbReference>
<dbReference type="AlphaFoldDB" id="A0AAN6RGS0"/>
<dbReference type="CDD" id="cd19077">
    <property type="entry name" value="AKR_AKR8A1-2"/>
    <property type="match status" value="1"/>
</dbReference>
<keyword evidence="4" id="KW-1185">Reference proteome</keyword>